<dbReference type="SUPFAM" id="SSF88697">
    <property type="entry name" value="PUA domain-like"/>
    <property type="match status" value="1"/>
</dbReference>
<protein>
    <recommendedName>
        <fullName evidence="1">EVE domain-containing protein</fullName>
    </recommendedName>
</protein>
<name>A0A1Y5FCR5_9BACT</name>
<proteinExistence type="predicted"/>
<accession>A0A1Y5FCR5</accession>
<reference evidence="3" key="1">
    <citation type="journal article" date="2017" name="Proc. Natl. Acad. Sci. U.S.A.">
        <title>Simulation of Deepwater Horizon oil plume reveals substrate specialization within a complex community of hydrocarbon-degraders.</title>
        <authorList>
            <person name="Hu P."/>
            <person name="Dubinsky E.A."/>
            <person name="Probst A.J."/>
            <person name="Wang J."/>
            <person name="Sieber C.M.K."/>
            <person name="Tom L.M."/>
            <person name="Gardinali P."/>
            <person name="Banfield J.F."/>
            <person name="Atlas R.M."/>
            <person name="Andersen G.L."/>
        </authorList>
    </citation>
    <scope>NUCLEOTIDE SEQUENCE [LARGE SCALE GENOMIC DNA]</scope>
</reference>
<gene>
    <name evidence="2" type="ORF">A9Q84_02875</name>
</gene>
<feature type="domain" description="EVE" evidence="1">
    <location>
        <begin position="7"/>
        <end position="64"/>
    </location>
</feature>
<organism evidence="2 3">
    <name type="scientific">Halobacteriovorax marinus</name>
    <dbReference type="NCBI Taxonomy" id="97084"/>
    <lineage>
        <taxon>Bacteria</taxon>
        <taxon>Pseudomonadati</taxon>
        <taxon>Bdellovibrionota</taxon>
        <taxon>Bacteriovoracia</taxon>
        <taxon>Bacteriovoracales</taxon>
        <taxon>Halobacteriovoraceae</taxon>
        <taxon>Halobacteriovorax</taxon>
    </lineage>
</organism>
<dbReference type="AlphaFoldDB" id="A0A1Y5FCR5"/>
<dbReference type="Proteomes" id="UP000196531">
    <property type="component" value="Unassembled WGS sequence"/>
</dbReference>
<evidence type="ECO:0000313" key="3">
    <source>
        <dbReference type="Proteomes" id="UP000196531"/>
    </source>
</evidence>
<sequence length="64" mass="7382">MGKAVLNFTDEMKNGDKILLFHSSCKVPRVVSIDRVVRESFPDHIGWDKKSKYFGLKSTKENPR</sequence>
<dbReference type="Pfam" id="PF01878">
    <property type="entry name" value="EVE"/>
    <property type="match status" value="1"/>
</dbReference>
<dbReference type="EMBL" id="MAAO01000002">
    <property type="protein sequence ID" value="OUR99992.1"/>
    <property type="molecule type" value="Genomic_DNA"/>
</dbReference>
<evidence type="ECO:0000313" key="2">
    <source>
        <dbReference type="EMBL" id="OUR99992.1"/>
    </source>
</evidence>
<dbReference type="PANTHER" id="PTHR14087">
    <property type="entry name" value="THYMOCYTE NUCLEAR PROTEIN 1"/>
    <property type="match status" value="1"/>
</dbReference>
<dbReference type="InterPro" id="IPR002740">
    <property type="entry name" value="EVE_domain"/>
</dbReference>
<dbReference type="InterPro" id="IPR052181">
    <property type="entry name" value="5hmC_binding"/>
</dbReference>
<comment type="caution">
    <text evidence="2">The sequence shown here is derived from an EMBL/GenBank/DDBJ whole genome shotgun (WGS) entry which is preliminary data.</text>
</comment>
<evidence type="ECO:0000259" key="1">
    <source>
        <dbReference type="Pfam" id="PF01878"/>
    </source>
</evidence>
<dbReference type="PANTHER" id="PTHR14087:SF7">
    <property type="entry name" value="THYMOCYTE NUCLEAR PROTEIN 1"/>
    <property type="match status" value="1"/>
</dbReference>
<dbReference type="InterPro" id="IPR015947">
    <property type="entry name" value="PUA-like_sf"/>
</dbReference>
<dbReference type="Gene3D" id="3.10.590.10">
    <property type="entry name" value="ph1033 like domains"/>
    <property type="match status" value="1"/>
</dbReference>